<dbReference type="AlphaFoldDB" id="B1C755"/>
<evidence type="ECO:0000313" key="3">
    <source>
        <dbReference type="Proteomes" id="UP000005178"/>
    </source>
</evidence>
<keyword evidence="1" id="KW-0472">Membrane</keyword>
<reference evidence="2" key="1">
    <citation type="submission" date="2008-01" db="EMBL/GenBank/DDBJ databases">
        <authorList>
            <person name="Fulton L."/>
            <person name="Clifton S."/>
            <person name="Fulton B."/>
            <person name="Xu J."/>
            <person name="Minx P."/>
            <person name="Pepin K.H."/>
            <person name="Johnson M."/>
            <person name="Thiruvilangam P."/>
            <person name="Bhonagiri V."/>
            <person name="Nash W.E."/>
            <person name="Mardis E.R."/>
            <person name="Wilson R.K."/>
        </authorList>
    </citation>
    <scope>NUCLEOTIDE SEQUENCE [LARGE SCALE GENOMIC DNA]</scope>
    <source>
        <strain evidence="2">DSM 17244</strain>
    </source>
</reference>
<accession>B1C755</accession>
<proteinExistence type="predicted"/>
<reference evidence="2" key="2">
    <citation type="submission" date="2013-08" db="EMBL/GenBank/DDBJ databases">
        <title>Draft genome sequence of Anaerofustis stercorihominis (DSM 17244).</title>
        <authorList>
            <person name="Sudarsanam P."/>
            <person name="Ley R."/>
            <person name="Guruge J."/>
            <person name="Turnbaugh P.J."/>
            <person name="Mahowald M."/>
            <person name="Liep D."/>
            <person name="Gordon J."/>
        </authorList>
    </citation>
    <scope>NUCLEOTIDE SEQUENCE</scope>
    <source>
        <strain evidence="2">DSM 17244</strain>
    </source>
</reference>
<keyword evidence="3" id="KW-1185">Reference proteome</keyword>
<evidence type="ECO:0000313" key="2">
    <source>
        <dbReference type="EMBL" id="EDS72842.1"/>
    </source>
</evidence>
<keyword evidence="1" id="KW-0812">Transmembrane</keyword>
<dbReference type="EMBL" id="ABIL02000005">
    <property type="protein sequence ID" value="EDS72842.1"/>
    <property type="molecule type" value="Genomic_DNA"/>
</dbReference>
<organism evidence="2 3">
    <name type="scientific">Anaerofustis stercorihominis DSM 17244</name>
    <dbReference type="NCBI Taxonomy" id="445971"/>
    <lineage>
        <taxon>Bacteria</taxon>
        <taxon>Bacillati</taxon>
        <taxon>Bacillota</taxon>
        <taxon>Clostridia</taxon>
        <taxon>Eubacteriales</taxon>
        <taxon>Eubacteriaceae</taxon>
        <taxon>Anaerofustis</taxon>
    </lineage>
</organism>
<comment type="caution">
    <text evidence="2">The sequence shown here is derived from an EMBL/GenBank/DDBJ whole genome shotgun (WGS) entry which is preliminary data.</text>
</comment>
<name>B1C755_9FIRM</name>
<evidence type="ECO:0000256" key="1">
    <source>
        <dbReference type="SAM" id="Phobius"/>
    </source>
</evidence>
<gene>
    <name evidence="2" type="ORF">ANASTE_00553</name>
</gene>
<dbReference type="HOGENOM" id="CLU_2894064_0_0_9"/>
<feature type="transmembrane region" description="Helical" evidence="1">
    <location>
        <begin position="21"/>
        <end position="41"/>
    </location>
</feature>
<keyword evidence="1" id="KW-1133">Transmembrane helix</keyword>
<sequence length="62" mass="7326">MKETKNKKVTNKINLFCNNNVYVKINLNFYIIFILIVLTISTDLLNEIINFVYQIIIFIGNQ</sequence>
<protein>
    <submittedName>
        <fullName evidence="2">Uncharacterized protein</fullName>
    </submittedName>
</protein>
<dbReference type="Proteomes" id="UP000005178">
    <property type="component" value="Unassembled WGS sequence"/>
</dbReference>